<comment type="caution">
    <text evidence="13">The sequence shown here is derived from an EMBL/GenBank/DDBJ whole genome shotgun (WGS) entry which is preliminary data.</text>
</comment>
<dbReference type="SUPFAM" id="SSF56935">
    <property type="entry name" value="Porins"/>
    <property type="match status" value="1"/>
</dbReference>
<keyword evidence="14" id="KW-1185">Reference proteome</keyword>
<dbReference type="SUPFAM" id="SSF49464">
    <property type="entry name" value="Carboxypeptidase regulatory domain-like"/>
    <property type="match status" value="1"/>
</dbReference>
<dbReference type="Gene3D" id="2.40.170.20">
    <property type="entry name" value="TonB-dependent receptor, beta-barrel domain"/>
    <property type="match status" value="1"/>
</dbReference>
<evidence type="ECO:0000313" key="14">
    <source>
        <dbReference type="Proteomes" id="UP000013909"/>
    </source>
</evidence>
<dbReference type="InterPro" id="IPR023997">
    <property type="entry name" value="TonB-dep_OMP_SusC/RagA_CS"/>
</dbReference>
<evidence type="ECO:0000256" key="2">
    <source>
        <dbReference type="ARBA" id="ARBA00022448"/>
    </source>
</evidence>
<comment type="similarity">
    <text evidence="8 9">Belongs to the TonB-dependent receptor family.</text>
</comment>
<dbReference type="PATRIC" id="fig|1288963.3.peg.2012"/>
<dbReference type="GO" id="GO:0009279">
    <property type="term" value="C:cell outer membrane"/>
    <property type="evidence" value="ECO:0007669"/>
    <property type="project" value="UniProtKB-SubCell"/>
</dbReference>
<dbReference type="InterPro" id="IPR008969">
    <property type="entry name" value="CarboxyPept-like_regulatory"/>
</dbReference>
<keyword evidence="4 8" id="KW-0812">Transmembrane</keyword>
<dbReference type="InterPro" id="IPR000531">
    <property type="entry name" value="Beta-barrel_TonB"/>
</dbReference>
<sequence>MKKKLQTTSKWLCSRLFYVITAKSIGLQVMLAPAAWAVSTNYVKLGDYEAILAHTEAEVSVTGTVIDGDSGEPLIGASIMVVGTSNGVATDIDGNFTINVDQGATLRVSYLGFKTKDIVVGNQSTLTIRLDPDSTLEEVLVIGYGTQTKREFTGSAASVGGDKLKDLPVQSFDQGLAGRATGVNISQPNGVLNNPPVIRIRGINSISLSSYPLIVVDGIPINTGNVSGNANVANNPLGDINPADIESIDILKDAASTSIYGSRAAAGVLLITTKRGKAGRARVNYEAWGGLTNAVRLPTMLNAEQFMMIKNEAVLNAKILGGNASNDAVASELFFPSFNPDGTMIDTDWYDYIYRTGQSQNHSLNISGGSESTTYFFSTNYSKQEGILVGNSFERKAARFNVEHKVNDWLKFGGNLNYNNTVNASPATGSLQGNAFGLVGAARLAWLTAPNVGPFREDGSYNITTNNQMGMGNNNVASNFYNPLPLLELDRYDSENDRLIANFNLTATPIEGLTLTMGYSIDRLRTENQTFNNAIHGPGFAPRGQAINVSALRDNWNFVSTAAYQTSISNRHNLSFLVGYDAQSFDNSAWGANRSNSSDGFFTNFQGNYGNINPVGNFINEFSYISQFSRVNYDYDKRFFVTLNLRRDGNSALGADTKHGLFGGASAGWELSSESFYANSNLANFMNTIKLRTSWGVVGNGNLTNAFGSLVLFDASLYGNAATWSFAQAGNPNLGWETSEQTNIGADIGFLNDRFQLDLTYFYNNVNGLILGVPQAPSKGIPGGSILSNVGSMYNRGIEAALTANLVNSTNLQWSATLNYTNMRNRVTELAGGDIIGITSGAAETTNITRVGYSVGSLYGAITDGVNPETGLRVFVNANGERVQYSHVSAPGQSRWTYLDGSPAPPITGNDFDLIGNALPKWYGGLDQNFTVRNFDFNLLLTYSGGNMVMNGSRGTWRDQRFWNNSTAVLNRWTEPGQVTDMPRVVYGDLLSNGSSWPISANAENADFVRLQTASIGYRLPASIVSKLKLSSVRVYSQVFNAFVWTKYTGTDPEISSNGNSNVSPGVEKNSVPQGRTFTMGINIGF</sequence>
<evidence type="ECO:0000256" key="6">
    <source>
        <dbReference type="ARBA" id="ARBA00023136"/>
    </source>
</evidence>
<evidence type="ECO:0000256" key="8">
    <source>
        <dbReference type="PROSITE-ProRule" id="PRU01360"/>
    </source>
</evidence>
<evidence type="ECO:0000259" key="12">
    <source>
        <dbReference type="Pfam" id="PF07715"/>
    </source>
</evidence>
<evidence type="ECO:0000256" key="4">
    <source>
        <dbReference type="ARBA" id="ARBA00022692"/>
    </source>
</evidence>
<keyword evidence="13" id="KW-0675">Receptor</keyword>
<protein>
    <submittedName>
        <fullName evidence="13">TonB-dependent receptor</fullName>
    </submittedName>
</protein>
<evidence type="ECO:0000256" key="7">
    <source>
        <dbReference type="ARBA" id="ARBA00023237"/>
    </source>
</evidence>
<evidence type="ECO:0000256" key="1">
    <source>
        <dbReference type="ARBA" id="ARBA00004571"/>
    </source>
</evidence>
<dbReference type="Pfam" id="PF07715">
    <property type="entry name" value="Plug"/>
    <property type="match status" value="1"/>
</dbReference>
<dbReference type="NCBIfam" id="TIGR04057">
    <property type="entry name" value="SusC_RagA_signa"/>
    <property type="match status" value="1"/>
</dbReference>
<evidence type="ECO:0000256" key="3">
    <source>
        <dbReference type="ARBA" id="ARBA00022452"/>
    </source>
</evidence>
<dbReference type="RefSeq" id="WP_010854159.1">
    <property type="nucleotide sequence ID" value="NZ_AQHR01000054.1"/>
</dbReference>
<dbReference type="STRING" id="1232681.ADIS_2021"/>
<keyword evidence="3 8" id="KW-1134">Transmembrane beta strand</keyword>
<evidence type="ECO:0000259" key="11">
    <source>
        <dbReference type="Pfam" id="PF00593"/>
    </source>
</evidence>
<name>R7ZTM1_9BACT</name>
<dbReference type="AlphaFoldDB" id="R7ZTM1"/>
<dbReference type="InterPro" id="IPR023996">
    <property type="entry name" value="TonB-dep_OMP_SusC/RagA"/>
</dbReference>
<keyword evidence="10" id="KW-1133">Transmembrane helix</keyword>
<reference evidence="13 14" key="1">
    <citation type="submission" date="2013-02" db="EMBL/GenBank/DDBJ databases">
        <title>A novel strain isolated from Lonar lake, Maharashtra, India.</title>
        <authorList>
            <person name="Singh A."/>
        </authorList>
    </citation>
    <scope>NUCLEOTIDE SEQUENCE [LARGE SCALE GENOMIC DNA]</scope>
    <source>
        <strain evidence="13 14">AK24</strain>
    </source>
</reference>
<dbReference type="Gene3D" id="2.60.40.1120">
    <property type="entry name" value="Carboxypeptidase-like, regulatory domain"/>
    <property type="match status" value="1"/>
</dbReference>
<keyword evidence="7 8" id="KW-0998">Cell outer membrane</keyword>
<feature type="domain" description="TonB-dependent receptor plug" evidence="12">
    <location>
        <begin position="149"/>
        <end position="268"/>
    </location>
</feature>
<dbReference type="InterPro" id="IPR036942">
    <property type="entry name" value="Beta-barrel_TonB_sf"/>
</dbReference>
<evidence type="ECO:0000256" key="10">
    <source>
        <dbReference type="SAM" id="Phobius"/>
    </source>
</evidence>
<keyword evidence="5 9" id="KW-0798">TonB box</keyword>
<evidence type="ECO:0000256" key="9">
    <source>
        <dbReference type="RuleBase" id="RU003357"/>
    </source>
</evidence>
<proteinExistence type="inferred from homology"/>
<organism evidence="13 14">
    <name type="scientific">Lunatimonas lonarensis</name>
    <dbReference type="NCBI Taxonomy" id="1232681"/>
    <lineage>
        <taxon>Bacteria</taxon>
        <taxon>Pseudomonadati</taxon>
        <taxon>Bacteroidota</taxon>
        <taxon>Cytophagia</taxon>
        <taxon>Cytophagales</taxon>
        <taxon>Cyclobacteriaceae</taxon>
    </lineage>
</organism>
<dbReference type="PROSITE" id="PS52016">
    <property type="entry name" value="TONB_DEPENDENT_REC_3"/>
    <property type="match status" value="1"/>
</dbReference>
<dbReference type="InterPro" id="IPR039426">
    <property type="entry name" value="TonB-dep_rcpt-like"/>
</dbReference>
<dbReference type="Gene3D" id="2.170.130.10">
    <property type="entry name" value="TonB-dependent receptor, plug domain"/>
    <property type="match status" value="1"/>
</dbReference>
<feature type="transmembrane region" description="Helical" evidence="10">
    <location>
        <begin position="12"/>
        <end position="36"/>
    </location>
</feature>
<evidence type="ECO:0000256" key="5">
    <source>
        <dbReference type="ARBA" id="ARBA00023077"/>
    </source>
</evidence>
<dbReference type="FunFam" id="2.60.40.1120:FF:000003">
    <property type="entry name" value="Outer membrane protein Omp121"/>
    <property type="match status" value="1"/>
</dbReference>
<accession>R7ZTM1</accession>
<feature type="domain" description="TonB-dependent receptor-like beta-barrel" evidence="11">
    <location>
        <begin position="464"/>
        <end position="899"/>
    </location>
</feature>
<comment type="subcellular location">
    <subcellularLocation>
        <location evidence="1 8">Cell outer membrane</location>
        <topology evidence="1 8">Multi-pass membrane protein</topology>
    </subcellularLocation>
</comment>
<dbReference type="EMBL" id="AQHR01000054">
    <property type="protein sequence ID" value="EON77491.1"/>
    <property type="molecule type" value="Genomic_DNA"/>
</dbReference>
<dbReference type="Proteomes" id="UP000013909">
    <property type="component" value="Unassembled WGS sequence"/>
</dbReference>
<keyword evidence="2 8" id="KW-0813">Transport</keyword>
<evidence type="ECO:0000313" key="13">
    <source>
        <dbReference type="EMBL" id="EON77491.1"/>
    </source>
</evidence>
<keyword evidence="6 8" id="KW-0472">Membrane</keyword>
<gene>
    <name evidence="13" type="ORF">ADIS_2021</name>
</gene>
<dbReference type="InterPro" id="IPR012910">
    <property type="entry name" value="Plug_dom"/>
</dbReference>
<dbReference type="Pfam" id="PF13715">
    <property type="entry name" value="CarbopepD_reg_2"/>
    <property type="match status" value="1"/>
</dbReference>
<dbReference type="Pfam" id="PF00593">
    <property type="entry name" value="TonB_dep_Rec_b-barrel"/>
    <property type="match status" value="1"/>
</dbReference>
<dbReference type="NCBIfam" id="TIGR04056">
    <property type="entry name" value="OMP_RagA_SusC"/>
    <property type="match status" value="1"/>
</dbReference>
<dbReference type="InterPro" id="IPR037066">
    <property type="entry name" value="Plug_dom_sf"/>
</dbReference>